<evidence type="ECO:0000313" key="4">
    <source>
        <dbReference type="Proteomes" id="UP000198815"/>
    </source>
</evidence>
<keyword evidence="2" id="KW-1133">Transmembrane helix</keyword>
<keyword evidence="4" id="KW-1185">Reference proteome</keyword>
<dbReference type="Proteomes" id="UP000198815">
    <property type="component" value="Unassembled WGS sequence"/>
</dbReference>
<feature type="compositionally biased region" description="Pro residues" evidence="1">
    <location>
        <begin position="141"/>
        <end position="151"/>
    </location>
</feature>
<protein>
    <submittedName>
        <fullName evidence="3">Uncharacterized protein</fullName>
    </submittedName>
</protein>
<gene>
    <name evidence="3" type="ORF">SAMN05443377_11563</name>
</gene>
<name>A0A1H9SSC5_9ACTN</name>
<sequence length="259" mass="26854">MSEPQQPHPTGPGGSQDPAYDVDPYGDQPLPAPGRDSAAWQASAGAAGDRSRRYQSPPSPSTARQDSDVDASARSASEKEQGDTAAITAYQLRPRRGPILLVALLTVAVVAAIIVVATRRPSIDPSPGAVTPTPQVSSPAAPQPATSPPPGTASVTNTIPVSTSGFSGTWTIDSTTWDTEGVVVQMTLTADSGSLSYMFFGLDNASTDQVRATGPMSDGRISAGQTQRGEIRMDKQRGDTTLILANSSQRQITALLIPG</sequence>
<feature type="region of interest" description="Disordered" evidence="1">
    <location>
        <begin position="121"/>
        <end position="155"/>
    </location>
</feature>
<dbReference type="AlphaFoldDB" id="A0A1H9SSC5"/>
<organism evidence="3 4">
    <name type="scientific">Propionibacterium cyclohexanicum</name>
    <dbReference type="NCBI Taxonomy" id="64702"/>
    <lineage>
        <taxon>Bacteria</taxon>
        <taxon>Bacillati</taxon>
        <taxon>Actinomycetota</taxon>
        <taxon>Actinomycetes</taxon>
        <taxon>Propionibacteriales</taxon>
        <taxon>Propionibacteriaceae</taxon>
        <taxon>Propionibacterium</taxon>
    </lineage>
</organism>
<evidence type="ECO:0000256" key="2">
    <source>
        <dbReference type="SAM" id="Phobius"/>
    </source>
</evidence>
<feature type="transmembrane region" description="Helical" evidence="2">
    <location>
        <begin position="99"/>
        <end position="117"/>
    </location>
</feature>
<keyword evidence="2" id="KW-0812">Transmembrane</keyword>
<feature type="compositionally biased region" description="Low complexity" evidence="1">
    <location>
        <begin position="131"/>
        <end position="140"/>
    </location>
</feature>
<feature type="compositionally biased region" description="Low complexity" evidence="1">
    <location>
        <begin position="37"/>
        <end position="48"/>
    </location>
</feature>
<dbReference type="RefSeq" id="WP_143052858.1">
    <property type="nucleotide sequence ID" value="NZ_FOGZ01000015.1"/>
</dbReference>
<keyword evidence="2" id="KW-0472">Membrane</keyword>
<feature type="compositionally biased region" description="Pro residues" evidence="1">
    <location>
        <begin position="1"/>
        <end position="10"/>
    </location>
</feature>
<feature type="region of interest" description="Disordered" evidence="1">
    <location>
        <begin position="1"/>
        <end position="83"/>
    </location>
</feature>
<evidence type="ECO:0000313" key="3">
    <source>
        <dbReference type="EMBL" id="SER87866.1"/>
    </source>
</evidence>
<reference evidence="3 4" key="1">
    <citation type="submission" date="2016-10" db="EMBL/GenBank/DDBJ databases">
        <authorList>
            <person name="de Groot N.N."/>
        </authorList>
    </citation>
    <scope>NUCLEOTIDE SEQUENCE [LARGE SCALE GENOMIC DNA]</scope>
    <source>
        <strain evidence="3 4">DSM 16859</strain>
    </source>
</reference>
<dbReference type="EMBL" id="FOGZ01000015">
    <property type="protein sequence ID" value="SER87866.1"/>
    <property type="molecule type" value="Genomic_DNA"/>
</dbReference>
<proteinExistence type="predicted"/>
<dbReference type="OrthoDB" id="9971251at2"/>
<accession>A0A1H9SSC5</accession>
<evidence type="ECO:0000256" key="1">
    <source>
        <dbReference type="SAM" id="MobiDB-lite"/>
    </source>
</evidence>